<dbReference type="InterPro" id="IPR036237">
    <property type="entry name" value="Xyl_isomerase-like_sf"/>
</dbReference>
<evidence type="ECO:0000313" key="2">
    <source>
        <dbReference type="EMBL" id="MBO8194247.1"/>
    </source>
</evidence>
<dbReference type="GO" id="GO:0016853">
    <property type="term" value="F:isomerase activity"/>
    <property type="evidence" value="ECO:0007669"/>
    <property type="project" value="UniProtKB-KW"/>
</dbReference>
<proteinExistence type="predicted"/>
<dbReference type="InterPro" id="IPR013022">
    <property type="entry name" value="Xyl_isomerase-like_TIM-brl"/>
</dbReference>
<feature type="domain" description="Xylose isomerase-like TIM barrel" evidence="1">
    <location>
        <begin position="19"/>
        <end position="223"/>
    </location>
</feature>
<organism evidence="2 3">
    <name type="scientific">Streptomyces oryzae</name>
    <dbReference type="NCBI Taxonomy" id="1434886"/>
    <lineage>
        <taxon>Bacteria</taxon>
        <taxon>Bacillati</taxon>
        <taxon>Actinomycetota</taxon>
        <taxon>Actinomycetes</taxon>
        <taxon>Kitasatosporales</taxon>
        <taxon>Streptomycetaceae</taxon>
        <taxon>Streptomyces</taxon>
    </lineage>
</organism>
<dbReference type="SUPFAM" id="SSF51658">
    <property type="entry name" value="Xylose isomerase-like"/>
    <property type="match status" value="1"/>
</dbReference>
<evidence type="ECO:0000259" key="1">
    <source>
        <dbReference type="Pfam" id="PF01261"/>
    </source>
</evidence>
<dbReference type="Gene3D" id="3.20.20.150">
    <property type="entry name" value="Divalent-metal-dependent TIM barrel enzymes"/>
    <property type="match status" value="1"/>
</dbReference>
<name>A0ABS3XFS8_9ACTN</name>
<dbReference type="EMBL" id="JADKMA010000117">
    <property type="protein sequence ID" value="MBO8194247.1"/>
    <property type="molecule type" value="Genomic_DNA"/>
</dbReference>
<protein>
    <submittedName>
        <fullName evidence="2">Sugar phosphate isomerase/epimerase</fullName>
    </submittedName>
</protein>
<dbReference type="RefSeq" id="WP_209241353.1">
    <property type="nucleotide sequence ID" value="NZ_JADKMA010000117.1"/>
</dbReference>
<accession>A0ABS3XFS8</accession>
<dbReference type="Pfam" id="PF01261">
    <property type="entry name" value="AP_endonuc_2"/>
    <property type="match status" value="1"/>
</dbReference>
<dbReference type="PANTHER" id="PTHR12110:SF21">
    <property type="entry name" value="XYLOSE ISOMERASE-LIKE TIM BARREL DOMAIN-CONTAINING PROTEIN"/>
    <property type="match status" value="1"/>
</dbReference>
<gene>
    <name evidence="2" type="ORF">ITI46_21665</name>
</gene>
<reference evidence="2 3" key="1">
    <citation type="submission" date="2020-11" db="EMBL/GenBank/DDBJ databases">
        <title>Streptomyces spirodelae sp. nov., isolated from duckweed.</title>
        <authorList>
            <person name="Saimee Y."/>
            <person name="Duangmal K."/>
        </authorList>
    </citation>
    <scope>NUCLEOTIDE SEQUENCE [LARGE SCALE GENOMIC DNA]</scope>
    <source>
        <strain evidence="2 3">S16-07</strain>
    </source>
</reference>
<keyword evidence="3" id="KW-1185">Reference proteome</keyword>
<dbReference type="InterPro" id="IPR050312">
    <property type="entry name" value="IolE/XylAMocC-like"/>
</dbReference>
<evidence type="ECO:0000313" key="3">
    <source>
        <dbReference type="Proteomes" id="UP001519064"/>
    </source>
</evidence>
<sequence length="275" mass="29789">MRLAFSTLGVPGMPVPEVLDLAVRSGFHGIELRGHPEEPVHPGLDLSERQRVVQQFAESGVTLLSVAGYPRMAESGDDAPVLEDVRALLQLAHDLGAPYARVFPGGGPDLAEGDATAVRRLREAAAIADGLGVRVLLETHDSHSTGTDAARVLREVDHPGAGALWDVMHTWRAGEDPEETYRLLGPYLGYVQVKDIASREDTTPLPPGEGVLPLTDVAELLTRATDAETPAPGEGTGVEWLCWEYEKRWYPEVRELPELLPKVREHLLGLLADAA</sequence>
<dbReference type="Proteomes" id="UP001519064">
    <property type="component" value="Unassembled WGS sequence"/>
</dbReference>
<dbReference type="PANTHER" id="PTHR12110">
    <property type="entry name" value="HYDROXYPYRUVATE ISOMERASE"/>
    <property type="match status" value="1"/>
</dbReference>
<comment type="caution">
    <text evidence="2">The sequence shown here is derived from an EMBL/GenBank/DDBJ whole genome shotgun (WGS) entry which is preliminary data.</text>
</comment>
<keyword evidence="2" id="KW-0413">Isomerase</keyword>